<dbReference type="InterPro" id="IPR015421">
    <property type="entry name" value="PyrdxlP-dep_Trfase_major"/>
</dbReference>
<dbReference type="Gene3D" id="3.40.640.10">
    <property type="entry name" value="Type I PLP-dependent aspartate aminotransferase-like (Major domain)"/>
    <property type="match status" value="1"/>
</dbReference>
<dbReference type="FunFam" id="3.40.640.10:FF:000014">
    <property type="entry name" value="Adenosylmethionine-8-amino-7-oxononanoate aminotransferase, probable"/>
    <property type="match status" value="1"/>
</dbReference>
<dbReference type="InterPro" id="IPR049704">
    <property type="entry name" value="Aminotrans_3_PPA_site"/>
</dbReference>
<evidence type="ECO:0000256" key="6">
    <source>
        <dbReference type="RuleBase" id="RU003560"/>
    </source>
</evidence>
<dbReference type="GO" id="GO:0004015">
    <property type="term" value="F:adenosylmethionine-8-amino-7-oxononanoate transaminase activity"/>
    <property type="evidence" value="ECO:0007669"/>
    <property type="project" value="TreeGrafter"/>
</dbReference>
<dbReference type="CDD" id="cd00610">
    <property type="entry name" value="OAT_like"/>
    <property type="match status" value="1"/>
</dbReference>
<keyword evidence="4" id="KW-0808">Transferase</keyword>
<dbReference type="Gene3D" id="3.90.1150.10">
    <property type="entry name" value="Aspartate Aminotransferase, domain 1"/>
    <property type="match status" value="1"/>
</dbReference>
<dbReference type="PROSITE" id="PS00600">
    <property type="entry name" value="AA_TRANSFER_CLASS_3"/>
    <property type="match status" value="1"/>
</dbReference>
<dbReference type="GO" id="GO:0030170">
    <property type="term" value="F:pyridoxal phosphate binding"/>
    <property type="evidence" value="ECO:0007669"/>
    <property type="project" value="InterPro"/>
</dbReference>
<evidence type="ECO:0000256" key="4">
    <source>
        <dbReference type="ARBA" id="ARBA00022679"/>
    </source>
</evidence>
<evidence type="ECO:0000313" key="7">
    <source>
        <dbReference type="EMBL" id="RDI51516.1"/>
    </source>
</evidence>
<evidence type="ECO:0000256" key="1">
    <source>
        <dbReference type="ARBA" id="ARBA00001933"/>
    </source>
</evidence>
<dbReference type="AlphaFoldDB" id="A0A370H546"/>
<dbReference type="Proteomes" id="UP000254925">
    <property type="component" value="Unassembled WGS sequence"/>
</dbReference>
<evidence type="ECO:0000313" key="8">
    <source>
        <dbReference type="Proteomes" id="UP000254925"/>
    </source>
</evidence>
<dbReference type="InterPro" id="IPR015424">
    <property type="entry name" value="PyrdxlP-dep_Trfase"/>
</dbReference>
<dbReference type="RefSeq" id="WP_114773105.1">
    <property type="nucleotide sequence ID" value="NZ_QQBB01000017.1"/>
</dbReference>
<evidence type="ECO:0000256" key="2">
    <source>
        <dbReference type="ARBA" id="ARBA00008954"/>
    </source>
</evidence>
<dbReference type="PANTHER" id="PTHR42684">
    <property type="entry name" value="ADENOSYLMETHIONINE-8-AMINO-7-OXONONANOATE AMINOTRANSFERASE"/>
    <property type="match status" value="1"/>
</dbReference>
<protein>
    <submittedName>
        <fullName evidence="7">Beta-alanine--pyruvate transaminase</fullName>
    </submittedName>
</protein>
<evidence type="ECO:0000256" key="5">
    <source>
        <dbReference type="ARBA" id="ARBA00022898"/>
    </source>
</evidence>
<comment type="caution">
    <text evidence="7">The sequence shown here is derived from an EMBL/GenBank/DDBJ whole genome shotgun (WGS) entry which is preliminary data.</text>
</comment>
<proteinExistence type="inferred from homology"/>
<dbReference type="SUPFAM" id="SSF53383">
    <property type="entry name" value="PLP-dependent transferases"/>
    <property type="match status" value="1"/>
</dbReference>
<dbReference type="InterPro" id="IPR015422">
    <property type="entry name" value="PyrdxlP-dep_Trfase_small"/>
</dbReference>
<dbReference type="PIRSF" id="PIRSF000521">
    <property type="entry name" value="Transaminase_4ab_Lys_Orn"/>
    <property type="match status" value="1"/>
</dbReference>
<dbReference type="PANTHER" id="PTHR42684:SF1">
    <property type="entry name" value="BETA-ALANINE--PYRUVATE AMINOTRANSFERASE"/>
    <property type="match status" value="1"/>
</dbReference>
<reference evidence="7 8" key="1">
    <citation type="submission" date="2018-07" db="EMBL/GenBank/DDBJ databases">
        <title>Genomic Encyclopedia of Type Strains, Phase IV (KMG-IV): sequencing the most valuable type-strain genomes for metagenomic binning, comparative biology and taxonomic classification.</title>
        <authorList>
            <person name="Goeker M."/>
        </authorList>
    </citation>
    <scope>NUCLEOTIDE SEQUENCE [LARGE SCALE GENOMIC DNA]</scope>
    <source>
        <strain evidence="7 8">DSM 14364</strain>
    </source>
</reference>
<dbReference type="OrthoDB" id="9801834at2"/>
<dbReference type="EMBL" id="QQBB01000017">
    <property type="protein sequence ID" value="RDI51516.1"/>
    <property type="molecule type" value="Genomic_DNA"/>
</dbReference>
<gene>
    <name evidence="7" type="ORF">DES45_11747</name>
</gene>
<dbReference type="GO" id="GO:0009102">
    <property type="term" value="P:biotin biosynthetic process"/>
    <property type="evidence" value="ECO:0007669"/>
    <property type="project" value="TreeGrafter"/>
</dbReference>
<keyword evidence="7" id="KW-0670">Pyruvate</keyword>
<name>A0A370H546_9HYPH</name>
<dbReference type="Pfam" id="PF00202">
    <property type="entry name" value="Aminotran_3"/>
    <property type="match status" value="1"/>
</dbReference>
<accession>A0A370H546</accession>
<organism evidence="7 8">
    <name type="scientific">Microvirga subterranea</name>
    <dbReference type="NCBI Taxonomy" id="186651"/>
    <lineage>
        <taxon>Bacteria</taxon>
        <taxon>Pseudomonadati</taxon>
        <taxon>Pseudomonadota</taxon>
        <taxon>Alphaproteobacteria</taxon>
        <taxon>Hyphomicrobiales</taxon>
        <taxon>Methylobacteriaceae</taxon>
        <taxon>Microvirga</taxon>
    </lineage>
</organism>
<comment type="cofactor">
    <cofactor evidence="1">
        <name>pyridoxal 5'-phosphate</name>
        <dbReference type="ChEBI" id="CHEBI:597326"/>
    </cofactor>
</comment>
<keyword evidence="8" id="KW-1185">Reference proteome</keyword>
<sequence>MTASPQTNLHPRANDVGDSYWLPFTAMRQFRSNPMMFVGAEGMHYLAADGRRVLDAMAGLWCVNAGHAQPRIVDAIREAAGRLDFVSSFKMSHPAAFELAGRLTGIAPEGFDHVFFTNSGSEAVDSALKIARAYHRARGESGRTKLIGRAKGYHGMGFGGLSVGGIGRHKRDFGPLLPDVAHLSLPYDHPSMGFSRGRPETGAQYADELQSLLQIHDPATVAAVIVEPVIGSGGVYPPPVQYLERLRAICSRHGILLIFDEVITGFGRLGRPFAAQALNVAPDIITCAKGMTNGAVPMGGVLLRDFVFEAFMAGPPEAIELFHGYTYSGHPLACAAGLAALDVYEELGLFERTAAIAPTWEAALHSLRGEPHVVDIRNIGLLGVVELSPRSGEPGVRGGLCAQSCYEDGALVRASGDLIVLSPPLIIEEGQIEQVAVSVRSALRQID</sequence>
<keyword evidence="5 6" id="KW-0663">Pyridoxal phosphate</keyword>
<evidence type="ECO:0000256" key="3">
    <source>
        <dbReference type="ARBA" id="ARBA00022576"/>
    </source>
</evidence>
<dbReference type="InterPro" id="IPR005814">
    <property type="entry name" value="Aminotrans_3"/>
</dbReference>
<comment type="similarity">
    <text evidence="2 6">Belongs to the class-III pyridoxal-phosphate-dependent aminotransferase family.</text>
</comment>
<keyword evidence="3" id="KW-0032">Aminotransferase</keyword>